<proteinExistence type="predicted"/>
<gene>
    <name evidence="1" type="ORF">GCM10023330_04590</name>
</gene>
<dbReference type="EMBL" id="BAABJW010000001">
    <property type="protein sequence ID" value="GAA4801722.1"/>
    <property type="molecule type" value="Genomic_DNA"/>
</dbReference>
<accession>A0ABP9BZ62</accession>
<evidence type="ECO:0000313" key="2">
    <source>
        <dbReference type="Proteomes" id="UP001501433"/>
    </source>
</evidence>
<sequence>MYTKYKKHVVQYLFGLIEGSTKGLEEAIKDDFLIEFNIVPEKMEVIGTDRFHEIEPGNEIWIGTMTVTLIIDGVEFKVKRDWAEEYFIDVKHPDYEDESFFDSRKSYSHKKYLEIINSLNKSSSR</sequence>
<name>A0ABP9BZ62_9FLAO</name>
<organism evidence="1 2">
    <name type="scientific">Litoribaculum gwangyangense</name>
    <dbReference type="NCBI Taxonomy" id="1130722"/>
    <lineage>
        <taxon>Bacteria</taxon>
        <taxon>Pseudomonadati</taxon>
        <taxon>Bacteroidota</taxon>
        <taxon>Flavobacteriia</taxon>
        <taxon>Flavobacteriales</taxon>
        <taxon>Flavobacteriaceae</taxon>
        <taxon>Litoribaculum</taxon>
    </lineage>
</organism>
<protein>
    <submittedName>
        <fullName evidence="1">Uncharacterized protein</fullName>
    </submittedName>
</protein>
<evidence type="ECO:0000313" key="1">
    <source>
        <dbReference type="EMBL" id="GAA4801722.1"/>
    </source>
</evidence>
<reference evidence="2" key="1">
    <citation type="journal article" date="2019" name="Int. J. Syst. Evol. Microbiol.">
        <title>The Global Catalogue of Microorganisms (GCM) 10K type strain sequencing project: providing services to taxonomists for standard genome sequencing and annotation.</title>
        <authorList>
            <consortium name="The Broad Institute Genomics Platform"/>
            <consortium name="The Broad Institute Genome Sequencing Center for Infectious Disease"/>
            <person name="Wu L."/>
            <person name="Ma J."/>
        </authorList>
    </citation>
    <scope>NUCLEOTIDE SEQUENCE [LARGE SCALE GENOMIC DNA]</scope>
    <source>
        <strain evidence="2">JCM 18325</strain>
    </source>
</reference>
<dbReference type="Proteomes" id="UP001501433">
    <property type="component" value="Unassembled WGS sequence"/>
</dbReference>
<comment type="caution">
    <text evidence="1">The sequence shown here is derived from an EMBL/GenBank/DDBJ whole genome shotgun (WGS) entry which is preliminary data.</text>
</comment>
<dbReference type="RefSeq" id="WP_345275315.1">
    <property type="nucleotide sequence ID" value="NZ_BAABJW010000001.1"/>
</dbReference>
<keyword evidence="2" id="KW-1185">Reference proteome</keyword>